<dbReference type="CDD" id="cd14789">
    <property type="entry name" value="Tiki"/>
    <property type="match status" value="1"/>
</dbReference>
<gene>
    <name evidence="2" type="ORF">H8K32_15230</name>
</gene>
<keyword evidence="1" id="KW-1133">Transmembrane helix</keyword>
<sequence>MKKFLTYLKNISIIALFFWFEIFLAILCTIFFSSKASAQQIYEVNKDGKTAFLIASSHAPNHGVYNLPQWLLDKVKTSRDLCIESKSPTPDEAYLEYKSMASQSRKKYTISEKKYRNKAIDLIANNVQLDVGKKNDFYQFSSYYLADTLLTVHDFGLPLAIGKSIDQMLFDKFSESNLNSDCYLESYSSALNQGQNISSFDAYVYLKYAINLIDKPVMQKEYVDYLTQIQVAYSQGRIEKICDIENQYNNKNGLKNIELITIISRNKNFAAKISDFMTIYKKPTIAIGALHFCGPGSVLNILKRNGFSIREFNF</sequence>
<dbReference type="PANTHER" id="PTHR40590">
    <property type="entry name" value="CYTOPLASMIC PROTEIN-RELATED"/>
    <property type="match status" value="1"/>
</dbReference>
<dbReference type="PANTHER" id="PTHR40590:SF1">
    <property type="entry name" value="CYTOPLASMIC PROTEIN"/>
    <property type="match status" value="1"/>
</dbReference>
<organism evidence="2 3">
    <name type="scientific">Undibacterium jejuense</name>
    <dbReference type="NCBI Taxonomy" id="1344949"/>
    <lineage>
        <taxon>Bacteria</taxon>
        <taxon>Pseudomonadati</taxon>
        <taxon>Pseudomonadota</taxon>
        <taxon>Betaproteobacteria</taxon>
        <taxon>Burkholderiales</taxon>
        <taxon>Oxalobacteraceae</taxon>
        <taxon>Undibacterium</taxon>
    </lineage>
</organism>
<evidence type="ECO:0000256" key="1">
    <source>
        <dbReference type="SAM" id="Phobius"/>
    </source>
</evidence>
<reference evidence="2" key="1">
    <citation type="submission" date="2020-08" db="EMBL/GenBank/DDBJ databases">
        <title>Novel species isolated from subtropical streams in China.</title>
        <authorList>
            <person name="Lu H."/>
        </authorList>
    </citation>
    <scope>NUCLEOTIDE SEQUENCE</scope>
    <source>
        <strain evidence="2">KACC 12607</strain>
    </source>
</reference>
<dbReference type="Proteomes" id="UP000634011">
    <property type="component" value="Unassembled WGS sequence"/>
</dbReference>
<name>A0A923KR06_9BURK</name>
<dbReference type="Pfam" id="PF01963">
    <property type="entry name" value="TraB_PrgY_gumN"/>
    <property type="match status" value="1"/>
</dbReference>
<feature type="transmembrane region" description="Helical" evidence="1">
    <location>
        <begin position="12"/>
        <end position="32"/>
    </location>
</feature>
<proteinExistence type="predicted"/>
<evidence type="ECO:0000313" key="3">
    <source>
        <dbReference type="Proteomes" id="UP000634011"/>
    </source>
</evidence>
<dbReference type="AlphaFoldDB" id="A0A923KR06"/>
<comment type="caution">
    <text evidence="2">The sequence shown here is derived from an EMBL/GenBank/DDBJ whole genome shotgun (WGS) entry which is preliminary data.</text>
</comment>
<evidence type="ECO:0000313" key="2">
    <source>
        <dbReference type="EMBL" id="MBC3863456.1"/>
    </source>
</evidence>
<keyword evidence="3" id="KW-1185">Reference proteome</keyword>
<protein>
    <submittedName>
        <fullName evidence="2">TraB/GumN family protein</fullName>
    </submittedName>
</protein>
<accession>A0A923KR06</accession>
<dbReference type="InterPro" id="IPR047111">
    <property type="entry name" value="YbaP-like"/>
</dbReference>
<keyword evidence="1" id="KW-0812">Transmembrane</keyword>
<dbReference type="EMBL" id="JACOFV010000014">
    <property type="protein sequence ID" value="MBC3863456.1"/>
    <property type="molecule type" value="Genomic_DNA"/>
</dbReference>
<dbReference type="RefSeq" id="WP_186913395.1">
    <property type="nucleotide sequence ID" value="NZ_JACOFV010000014.1"/>
</dbReference>
<dbReference type="InterPro" id="IPR002816">
    <property type="entry name" value="TraB/PrgY/GumN_fam"/>
</dbReference>
<keyword evidence="1" id="KW-0472">Membrane</keyword>